<evidence type="ECO:0000256" key="3">
    <source>
        <dbReference type="ARBA" id="ARBA00022729"/>
    </source>
</evidence>
<dbReference type="GO" id="GO:0042956">
    <property type="term" value="P:maltodextrin transmembrane transport"/>
    <property type="evidence" value="ECO:0007669"/>
    <property type="project" value="TreeGrafter"/>
</dbReference>
<comment type="similarity">
    <text evidence="1">Belongs to the bacterial solute-binding protein 1 family.</text>
</comment>
<dbReference type="Pfam" id="PF13416">
    <property type="entry name" value="SBP_bac_8"/>
    <property type="match status" value="1"/>
</dbReference>
<protein>
    <submittedName>
        <fullName evidence="5">ABC transporter substrate-binding protein</fullName>
    </submittedName>
</protein>
<evidence type="ECO:0000256" key="2">
    <source>
        <dbReference type="ARBA" id="ARBA00022448"/>
    </source>
</evidence>
<gene>
    <name evidence="5" type="ORF">G1C98_0495</name>
</gene>
<name>A0A7Y0ESS8_9BIFI</name>
<accession>A0A7Y0ESS8</accession>
<evidence type="ECO:0000313" key="5">
    <source>
        <dbReference type="EMBL" id="NMM95759.1"/>
    </source>
</evidence>
<dbReference type="RefSeq" id="WP_169078916.1">
    <property type="nucleotide sequence ID" value="NZ_JAAIIF010000006.1"/>
</dbReference>
<dbReference type="GO" id="GO:0015768">
    <property type="term" value="P:maltose transport"/>
    <property type="evidence" value="ECO:0007669"/>
    <property type="project" value="TreeGrafter"/>
</dbReference>
<comment type="caution">
    <text evidence="5">The sequence shown here is derived from an EMBL/GenBank/DDBJ whole genome shotgun (WGS) entry which is preliminary data.</text>
</comment>
<dbReference type="EMBL" id="JAAIIF010000006">
    <property type="protein sequence ID" value="NMM95759.1"/>
    <property type="molecule type" value="Genomic_DNA"/>
</dbReference>
<dbReference type="Gene3D" id="3.40.190.10">
    <property type="entry name" value="Periplasmic binding protein-like II"/>
    <property type="match status" value="2"/>
</dbReference>
<organism evidence="5 6">
    <name type="scientific">Bifidobacterium erythrocebi</name>
    <dbReference type="NCBI Taxonomy" id="2675325"/>
    <lineage>
        <taxon>Bacteria</taxon>
        <taxon>Bacillati</taxon>
        <taxon>Actinomycetota</taxon>
        <taxon>Actinomycetes</taxon>
        <taxon>Bifidobacteriales</taxon>
        <taxon>Bifidobacteriaceae</taxon>
        <taxon>Bifidobacterium</taxon>
    </lineage>
</organism>
<feature type="chain" id="PRO_5031352385" evidence="4">
    <location>
        <begin position="33"/>
        <end position="416"/>
    </location>
</feature>
<evidence type="ECO:0000256" key="4">
    <source>
        <dbReference type="SAM" id="SignalP"/>
    </source>
</evidence>
<keyword evidence="6" id="KW-1185">Reference proteome</keyword>
<proteinExistence type="inferred from homology"/>
<dbReference type="Proteomes" id="UP000529710">
    <property type="component" value="Unassembled WGS sequence"/>
</dbReference>
<evidence type="ECO:0000256" key="1">
    <source>
        <dbReference type="ARBA" id="ARBA00008520"/>
    </source>
</evidence>
<dbReference type="PANTHER" id="PTHR30061:SF50">
    <property type="entry name" value="MALTOSE_MALTODEXTRIN-BINDING PERIPLASMIC PROTEIN"/>
    <property type="match status" value="1"/>
</dbReference>
<dbReference type="GO" id="GO:0055052">
    <property type="term" value="C:ATP-binding cassette (ABC) transporter complex, substrate-binding subunit-containing"/>
    <property type="evidence" value="ECO:0007669"/>
    <property type="project" value="TreeGrafter"/>
</dbReference>
<dbReference type="PANTHER" id="PTHR30061">
    <property type="entry name" value="MALTOSE-BINDING PERIPLASMIC PROTEIN"/>
    <property type="match status" value="1"/>
</dbReference>
<sequence>MKINWTKAIGLTAAAAMLLPLAACGSSNNSSAQSNGSTEEVTLSVWAPQEDQAKDNNWLEKTEKAFEKAHSEYKITWKNDVVSEADAADTVEKDPSAAADVYMFANDQLGRLVDAGAIGEVGTNELKQVKKQNTQTLIDSVSNGGKVYGVPYTTNTWFMYYDKSVFSADDIKSLDTMLSKAKVAFPMTNGWYLQALLTKSADLTFFGDGTDASKGITVDKDKLTAATKYLVSVANNPNFVLDNENSGLSDLQAGNVKAYFSGSWDAKNVKEALGKNYGAAALPTYSVDGKSYQMQAFAGSKAAAYNPNAKNQKAAAQFAAFLGSSESQKSHYDMREVIPSDKTLTASDAFKNNELVQAQNTVFNEQSLIQPTISAMNSWWDSAQAYGESITNKQTTADNAAEKAAAWADQLAAMNK</sequence>
<dbReference type="GO" id="GO:1901982">
    <property type="term" value="F:maltose binding"/>
    <property type="evidence" value="ECO:0007669"/>
    <property type="project" value="TreeGrafter"/>
</dbReference>
<reference evidence="5 6" key="1">
    <citation type="submission" date="2020-02" db="EMBL/GenBank/DDBJ databases">
        <title>Characterization of phylogenetic diversity of novel bifidobacterial species isolated in Czech ZOOs.</title>
        <authorList>
            <person name="Lugli G.A."/>
            <person name="Vera N.B."/>
            <person name="Ventura M."/>
        </authorList>
    </citation>
    <scope>NUCLEOTIDE SEQUENCE [LARGE SCALE GENOMIC DNA]</scope>
    <source>
        <strain evidence="5 6">DSM 109960</strain>
    </source>
</reference>
<dbReference type="InterPro" id="IPR006059">
    <property type="entry name" value="SBP"/>
</dbReference>
<dbReference type="SUPFAM" id="SSF53850">
    <property type="entry name" value="Periplasmic binding protein-like II"/>
    <property type="match status" value="1"/>
</dbReference>
<keyword evidence="2" id="KW-0813">Transport</keyword>
<dbReference type="AlphaFoldDB" id="A0A7Y0ESS8"/>
<keyword evidence="3 4" id="KW-0732">Signal</keyword>
<feature type="signal peptide" evidence="4">
    <location>
        <begin position="1"/>
        <end position="32"/>
    </location>
</feature>
<evidence type="ECO:0000313" key="6">
    <source>
        <dbReference type="Proteomes" id="UP000529710"/>
    </source>
</evidence>